<dbReference type="OrthoDB" id="5427091at2759"/>
<dbReference type="EMBL" id="KZ613946">
    <property type="protein sequence ID" value="PMD39725.1"/>
    <property type="molecule type" value="Genomic_DNA"/>
</dbReference>
<proteinExistence type="predicted"/>
<keyword evidence="1" id="KW-0812">Transmembrane</keyword>
<gene>
    <name evidence="2" type="ORF">L207DRAFT_512690</name>
</gene>
<protein>
    <recommendedName>
        <fullName evidence="4">PSI domain-containing protein</fullName>
    </recommendedName>
</protein>
<dbReference type="STRING" id="1149755.A0A2J6RMH0"/>
<feature type="transmembrane region" description="Helical" evidence="1">
    <location>
        <begin position="87"/>
        <end position="110"/>
    </location>
</feature>
<name>A0A2J6RMH0_HYAVF</name>
<evidence type="ECO:0000256" key="1">
    <source>
        <dbReference type="SAM" id="Phobius"/>
    </source>
</evidence>
<organism evidence="2 3">
    <name type="scientific">Hyaloscypha variabilis (strain UAMH 11265 / GT02V1 / F)</name>
    <name type="common">Meliniomyces variabilis</name>
    <dbReference type="NCBI Taxonomy" id="1149755"/>
    <lineage>
        <taxon>Eukaryota</taxon>
        <taxon>Fungi</taxon>
        <taxon>Dikarya</taxon>
        <taxon>Ascomycota</taxon>
        <taxon>Pezizomycotina</taxon>
        <taxon>Leotiomycetes</taxon>
        <taxon>Helotiales</taxon>
        <taxon>Hyaloscyphaceae</taxon>
        <taxon>Hyaloscypha</taxon>
        <taxon>Hyaloscypha variabilis</taxon>
    </lineage>
</organism>
<keyword evidence="1" id="KW-0472">Membrane</keyword>
<reference evidence="2 3" key="1">
    <citation type="submission" date="2016-04" db="EMBL/GenBank/DDBJ databases">
        <title>A degradative enzymes factory behind the ericoid mycorrhizal symbiosis.</title>
        <authorList>
            <consortium name="DOE Joint Genome Institute"/>
            <person name="Martino E."/>
            <person name="Morin E."/>
            <person name="Grelet G."/>
            <person name="Kuo A."/>
            <person name="Kohler A."/>
            <person name="Daghino S."/>
            <person name="Barry K."/>
            <person name="Choi C."/>
            <person name="Cichocki N."/>
            <person name="Clum A."/>
            <person name="Copeland A."/>
            <person name="Hainaut M."/>
            <person name="Haridas S."/>
            <person name="Labutti K."/>
            <person name="Lindquist E."/>
            <person name="Lipzen A."/>
            <person name="Khouja H.-R."/>
            <person name="Murat C."/>
            <person name="Ohm R."/>
            <person name="Olson A."/>
            <person name="Spatafora J."/>
            <person name="Veneault-Fourrey C."/>
            <person name="Henrissat B."/>
            <person name="Grigoriev I."/>
            <person name="Martin F."/>
            <person name="Perotto S."/>
        </authorList>
    </citation>
    <scope>NUCLEOTIDE SEQUENCE [LARGE SCALE GENOMIC DNA]</scope>
    <source>
        <strain evidence="2 3">F</strain>
    </source>
</reference>
<sequence length="171" mass="19392">MSLPPSQSTSNNTFDDLLPICWHINSCWPCLEKTSARCSWCPSSMTCIPNLSTPQLLAPITNADICPLWSERWELRTSALGCHVSTITLLTCVVSVLSTFLVVGMVVLGFRVGRWVGGKWKGRREGWWRVWRWRFWKAEWARGWRVRLVDVDGGRDEERPLLVGNGETSGG</sequence>
<dbReference type="Proteomes" id="UP000235786">
    <property type="component" value="Unassembled WGS sequence"/>
</dbReference>
<evidence type="ECO:0000313" key="3">
    <source>
        <dbReference type="Proteomes" id="UP000235786"/>
    </source>
</evidence>
<evidence type="ECO:0008006" key="4">
    <source>
        <dbReference type="Google" id="ProtNLM"/>
    </source>
</evidence>
<evidence type="ECO:0000313" key="2">
    <source>
        <dbReference type="EMBL" id="PMD39725.1"/>
    </source>
</evidence>
<keyword evidence="3" id="KW-1185">Reference proteome</keyword>
<keyword evidence="1" id="KW-1133">Transmembrane helix</keyword>
<accession>A0A2J6RMH0</accession>
<dbReference type="AlphaFoldDB" id="A0A2J6RMH0"/>